<reference evidence="2" key="1">
    <citation type="journal article" date="2015" name="Nature">
        <title>Complex archaea that bridge the gap between prokaryotes and eukaryotes.</title>
        <authorList>
            <person name="Spang A."/>
            <person name="Saw J.H."/>
            <person name="Jorgensen S.L."/>
            <person name="Zaremba-Niedzwiedzka K."/>
            <person name="Martijn J."/>
            <person name="Lind A.E."/>
            <person name="van Eijk R."/>
            <person name="Schleper C."/>
            <person name="Guy L."/>
            <person name="Ettema T.J."/>
        </authorList>
    </citation>
    <scope>NUCLEOTIDE SEQUENCE</scope>
</reference>
<feature type="non-terminal residue" evidence="2">
    <location>
        <position position="1"/>
    </location>
</feature>
<sequence length="431" mass="51928">GYENAYDDLFELLDFSIFKIIKYLYVIQNPKRNLSLFSQGKKLLEYLRGYTGIIKYFKIEGIQSYRVKEKVLCSFIKKASPFGIFLIKLIEKIQKELEECKKIKRITRIECLNNFIPIFYFLLFFTELERYVNHFFTLTIREIRRKIEKEIKRDKKIEISSHSIILDNINHPFLKDIILKIIELNLDESIIINELLSKFDNFSQVFETIKFFSTESFGMHLNTDEQFYMQIQPPLYEVIDIRSINETKINQVQEIYERGLKNLPISSDNSLSYKKTLEGLIEWLFQAKLNLRIYSIKVINFENYERDKSEIIPFEIKYWNYFKLRRKKIFNPLIIPLESIFLEEKKYFPVEFVRKRFRSKFPSYIYLIQYENRRERIKKRLNNHKSNIFIGVLDVLILLLSIQGILPFFIGIILISIITVFKPIIENSKKK</sequence>
<organism evidence="2">
    <name type="scientific">marine sediment metagenome</name>
    <dbReference type="NCBI Taxonomy" id="412755"/>
    <lineage>
        <taxon>unclassified sequences</taxon>
        <taxon>metagenomes</taxon>
        <taxon>ecological metagenomes</taxon>
    </lineage>
</organism>
<accession>A0A0F9GHL2</accession>
<keyword evidence="1" id="KW-0812">Transmembrane</keyword>
<dbReference type="EMBL" id="LAZR01020119">
    <property type="protein sequence ID" value="KKL90051.1"/>
    <property type="molecule type" value="Genomic_DNA"/>
</dbReference>
<keyword evidence="1" id="KW-1133">Transmembrane helix</keyword>
<comment type="caution">
    <text evidence="2">The sequence shown here is derived from an EMBL/GenBank/DDBJ whole genome shotgun (WGS) entry which is preliminary data.</text>
</comment>
<evidence type="ECO:0000256" key="1">
    <source>
        <dbReference type="SAM" id="Phobius"/>
    </source>
</evidence>
<protein>
    <submittedName>
        <fullName evidence="2">Uncharacterized protein</fullName>
    </submittedName>
</protein>
<proteinExistence type="predicted"/>
<keyword evidence="1" id="KW-0472">Membrane</keyword>
<gene>
    <name evidence="2" type="ORF">LCGC14_1908590</name>
</gene>
<feature type="transmembrane region" description="Helical" evidence="1">
    <location>
        <begin position="388"/>
        <end position="421"/>
    </location>
</feature>
<evidence type="ECO:0000313" key="2">
    <source>
        <dbReference type="EMBL" id="KKL90051.1"/>
    </source>
</evidence>
<dbReference type="AlphaFoldDB" id="A0A0F9GHL2"/>
<name>A0A0F9GHL2_9ZZZZ</name>